<dbReference type="RefSeq" id="WP_026397455.1">
    <property type="nucleotide sequence ID" value="NZ_BAPG01000013.1"/>
</dbReference>
<dbReference type="Pfam" id="PF24793">
    <property type="entry name" value="GINT1_N"/>
    <property type="match status" value="1"/>
</dbReference>
<evidence type="ECO:0000259" key="1">
    <source>
        <dbReference type="Pfam" id="PF24793"/>
    </source>
</evidence>
<comment type="caution">
    <text evidence="2">The sequence shown here is derived from an EMBL/GenBank/DDBJ whole genome shotgun (WGS) entry which is preliminary data.</text>
</comment>
<dbReference type="AlphaFoldDB" id="A0A511XBQ7"/>
<sequence length="303" mass="34141">MPFMRTDLWRCAVVHAPMTDLVAAGSLAGRKITWLNETRSFRFLADPFGYWRDGVLHVFAEALDYRDKRGRIDCLRFDVDFRLLDRQSVLNEPWHLSYPVVFEADGEIWMLPEAYRSGALRLYRAARFPDKWEVVPDWSFPVAAIDASPVWHGGLWWMFFSPPGSSVEKQSLLCAAYAESFSGPWRLHPRNPLRRDLMSARPGGTPLVTPQGIVLPTQDCTRTYGGAVSLLAIDELSPELFSASVTGHLIMPDAFAPWVDGLHTLSSAGPVTLIDAKRVSRLPTRLAFDARRWAAGRIGRVSR</sequence>
<dbReference type="InterPro" id="IPR056442">
    <property type="entry name" value="GINT1_N"/>
</dbReference>
<dbReference type="SUPFAM" id="SSF75005">
    <property type="entry name" value="Arabinanase/levansucrase/invertase"/>
    <property type="match status" value="1"/>
</dbReference>
<evidence type="ECO:0000313" key="3">
    <source>
        <dbReference type="Proteomes" id="UP000321635"/>
    </source>
</evidence>
<dbReference type="Proteomes" id="UP000321635">
    <property type="component" value="Unassembled WGS sequence"/>
</dbReference>
<feature type="domain" description="Glucosamine inositolphosphorylceramide transferase 1 N-terminal" evidence="1">
    <location>
        <begin position="40"/>
        <end position="241"/>
    </location>
</feature>
<dbReference type="STRING" id="1120919.GCA_000429165_01396"/>
<evidence type="ECO:0000313" key="2">
    <source>
        <dbReference type="EMBL" id="GEN60301.1"/>
    </source>
</evidence>
<accession>A0A511XBQ7</accession>
<gene>
    <name evidence="2" type="ORF">ANI02nite_21850</name>
</gene>
<proteinExistence type="predicted"/>
<dbReference type="EMBL" id="BJYF01000014">
    <property type="protein sequence ID" value="GEN60301.1"/>
    <property type="molecule type" value="Genomic_DNA"/>
</dbReference>
<organism evidence="2 3">
    <name type="scientific">Acetobacter nitrogenifigens DSM 23921 = NBRC 105050</name>
    <dbReference type="NCBI Taxonomy" id="1120919"/>
    <lineage>
        <taxon>Bacteria</taxon>
        <taxon>Pseudomonadati</taxon>
        <taxon>Pseudomonadota</taxon>
        <taxon>Alphaproteobacteria</taxon>
        <taxon>Acetobacterales</taxon>
        <taxon>Acetobacteraceae</taxon>
        <taxon>Acetobacter</taxon>
    </lineage>
</organism>
<protein>
    <recommendedName>
        <fullName evidence="1">Glucosamine inositolphosphorylceramide transferase 1 N-terminal domain-containing protein</fullName>
    </recommendedName>
</protein>
<reference evidence="2 3" key="1">
    <citation type="submission" date="2019-07" db="EMBL/GenBank/DDBJ databases">
        <title>Whole genome shotgun sequence of Acetobacter nitrogenifigens NBRC 105050.</title>
        <authorList>
            <person name="Hosoyama A."/>
            <person name="Uohara A."/>
            <person name="Ohji S."/>
            <person name="Ichikawa N."/>
        </authorList>
    </citation>
    <scope>NUCLEOTIDE SEQUENCE [LARGE SCALE GENOMIC DNA]</scope>
    <source>
        <strain evidence="2 3">NBRC 105050</strain>
    </source>
</reference>
<dbReference type="InterPro" id="IPR023296">
    <property type="entry name" value="Glyco_hydro_beta-prop_sf"/>
</dbReference>
<keyword evidence="3" id="KW-1185">Reference proteome</keyword>
<name>A0A511XBQ7_9PROT</name>